<organism evidence="2 3">
    <name type="scientific">Peronospora matthiolae</name>
    <dbReference type="NCBI Taxonomy" id="2874970"/>
    <lineage>
        <taxon>Eukaryota</taxon>
        <taxon>Sar</taxon>
        <taxon>Stramenopiles</taxon>
        <taxon>Oomycota</taxon>
        <taxon>Peronosporomycetes</taxon>
        <taxon>Peronosporales</taxon>
        <taxon>Peronosporaceae</taxon>
        <taxon>Peronospora</taxon>
    </lineage>
</organism>
<feature type="transmembrane region" description="Helical" evidence="1">
    <location>
        <begin position="6"/>
        <end position="24"/>
    </location>
</feature>
<evidence type="ECO:0000313" key="3">
    <source>
        <dbReference type="Proteomes" id="UP001162060"/>
    </source>
</evidence>
<keyword evidence="1" id="KW-1133">Transmembrane helix</keyword>
<gene>
    <name evidence="2" type="ORF">PM001_LOCUS3529</name>
</gene>
<evidence type="ECO:0008006" key="4">
    <source>
        <dbReference type="Google" id="ProtNLM"/>
    </source>
</evidence>
<dbReference type="EMBL" id="CAKLBY020000031">
    <property type="protein sequence ID" value="CAK7907402.1"/>
    <property type="molecule type" value="Genomic_DNA"/>
</dbReference>
<sequence length="79" mass="8806">MVNGDLVLAVRFWILCSTLLMIYMPSLFVRKIYREKAVGSASLTPIFLVLANSHVWIVTGHPEACTGDKEDGKKKRVLG</sequence>
<dbReference type="AlphaFoldDB" id="A0AAV1T7C8"/>
<accession>A0AAV1T7C8</accession>
<protein>
    <recommendedName>
        <fullName evidence="4">PIN-like protein</fullName>
    </recommendedName>
</protein>
<reference evidence="2" key="1">
    <citation type="submission" date="2024-01" db="EMBL/GenBank/DDBJ databases">
        <authorList>
            <person name="Webb A."/>
        </authorList>
    </citation>
    <scope>NUCLEOTIDE SEQUENCE</scope>
    <source>
        <strain evidence="2">Pm1</strain>
    </source>
</reference>
<proteinExistence type="predicted"/>
<evidence type="ECO:0000256" key="1">
    <source>
        <dbReference type="SAM" id="Phobius"/>
    </source>
</evidence>
<evidence type="ECO:0000313" key="2">
    <source>
        <dbReference type="EMBL" id="CAK7907402.1"/>
    </source>
</evidence>
<comment type="caution">
    <text evidence="2">The sequence shown here is derived from an EMBL/GenBank/DDBJ whole genome shotgun (WGS) entry which is preliminary data.</text>
</comment>
<dbReference type="Proteomes" id="UP001162060">
    <property type="component" value="Unassembled WGS sequence"/>
</dbReference>
<dbReference type="Gene3D" id="1.20.1280.290">
    <property type="match status" value="1"/>
</dbReference>
<keyword evidence="1" id="KW-0812">Transmembrane</keyword>
<keyword evidence="1" id="KW-0472">Membrane</keyword>
<name>A0AAV1T7C8_9STRA</name>